<keyword evidence="2" id="KW-1185">Reference proteome</keyword>
<proteinExistence type="predicted"/>
<sequence length="225" mass="24392">MLAGVPLTFSAYETAHAETAPFELRGLLLADRATNVLGSLLAAVVPLINSETPQLDAAVKLGMLAVRSLRAEMALLSVGYDAEAHVFQRRLAEVRGYLERVIHPTNGVQEARRWLFGQMTKDQAYSGLSQDVWRALSAPVHADPLAVTDHLLSVRDDGVIERSVLPFRNAEKANAYLIRDARSVRDAALLIAGVAGYQLPSIAILDSELIPEYERLFGTSDGAGS</sequence>
<name>A0ABU4HQF0_9ACTN</name>
<dbReference type="RefSeq" id="WP_318597834.1">
    <property type="nucleotide sequence ID" value="NZ_JAWSTH010000034.1"/>
</dbReference>
<dbReference type="Proteomes" id="UP001284601">
    <property type="component" value="Unassembled WGS sequence"/>
</dbReference>
<reference evidence="1 2" key="2">
    <citation type="submission" date="2023-10" db="EMBL/GenBank/DDBJ databases">
        <authorList>
            <person name="Han X.F."/>
        </authorList>
    </citation>
    <scope>NUCLEOTIDE SEQUENCE [LARGE SCALE GENOMIC DNA]</scope>
    <source>
        <strain evidence="1 2">KCTC 39840</strain>
    </source>
</reference>
<accession>A0ABU4HQF0</accession>
<evidence type="ECO:0000313" key="2">
    <source>
        <dbReference type="Proteomes" id="UP001284601"/>
    </source>
</evidence>
<reference evidence="2" key="1">
    <citation type="submission" date="2023-07" db="EMBL/GenBank/DDBJ databases">
        <title>Conexibacter stalactiti sp. nov., isolated from stalactites in a lava cave and emended description of the genus Conexibacter.</title>
        <authorList>
            <person name="Lee S.D."/>
        </authorList>
    </citation>
    <scope>NUCLEOTIDE SEQUENCE [LARGE SCALE GENOMIC DNA]</scope>
    <source>
        <strain evidence="2">KCTC 39840</strain>
    </source>
</reference>
<dbReference type="EMBL" id="JAWSTH010000034">
    <property type="protein sequence ID" value="MDW5595497.1"/>
    <property type="molecule type" value="Genomic_DNA"/>
</dbReference>
<comment type="caution">
    <text evidence="1">The sequence shown here is derived from an EMBL/GenBank/DDBJ whole genome shotgun (WGS) entry which is preliminary data.</text>
</comment>
<organism evidence="1 2">
    <name type="scientific">Conexibacter stalactiti</name>
    <dbReference type="NCBI Taxonomy" id="1940611"/>
    <lineage>
        <taxon>Bacteria</taxon>
        <taxon>Bacillati</taxon>
        <taxon>Actinomycetota</taxon>
        <taxon>Thermoleophilia</taxon>
        <taxon>Solirubrobacterales</taxon>
        <taxon>Conexibacteraceae</taxon>
        <taxon>Conexibacter</taxon>
    </lineage>
</organism>
<evidence type="ECO:0000313" key="1">
    <source>
        <dbReference type="EMBL" id="MDW5595497.1"/>
    </source>
</evidence>
<protein>
    <submittedName>
        <fullName evidence="1">Uncharacterized protein</fullName>
    </submittedName>
</protein>
<gene>
    <name evidence="1" type="ORF">R7226_14200</name>
</gene>